<proteinExistence type="predicted"/>
<gene>
    <name evidence="4" type="ORF">SAMN05444581_11488</name>
</gene>
<dbReference type="EMBL" id="FOSN01000014">
    <property type="protein sequence ID" value="SFK67097.1"/>
    <property type="molecule type" value="Genomic_DNA"/>
</dbReference>
<dbReference type="Gene3D" id="3.40.50.150">
    <property type="entry name" value="Vaccinia Virus protein VP39"/>
    <property type="match status" value="1"/>
</dbReference>
<dbReference type="Proteomes" id="UP000198755">
    <property type="component" value="Unassembled WGS sequence"/>
</dbReference>
<evidence type="ECO:0000256" key="1">
    <source>
        <dbReference type="ARBA" id="ARBA00022603"/>
    </source>
</evidence>
<dbReference type="NCBIfam" id="TIGR03438">
    <property type="entry name" value="egtD_ergothio"/>
    <property type="match status" value="1"/>
</dbReference>
<evidence type="ECO:0000313" key="4">
    <source>
        <dbReference type="EMBL" id="SFK67097.1"/>
    </source>
</evidence>
<reference evidence="4 5" key="1">
    <citation type="submission" date="2016-10" db="EMBL/GenBank/DDBJ databases">
        <authorList>
            <person name="de Groot N.N."/>
        </authorList>
    </citation>
    <scope>NUCLEOTIDE SEQUENCE [LARGE SCALE GENOMIC DNA]</scope>
    <source>
        <strain evidence="4 5">NE2</strain>
    </source>
</reference>
<protein>
    <submittedName>
        <fullName evidence="4">Dimethylhistidine N-methyltransferase</fullName>
    </submittedName>
</protein>
<dbReference type="SUPFAM" id="SSF53335">
    <property type="entry name" value="S-adenosyl-L-methionine-dependent methyltransferases"/>
    <property type="match status" value="1"/>
</dbReference>
<dbReference type="InterPro" id="IPR017804">
    <property type="entry name" value="MeTrfase_EgtD-like"/>
</dbReference>
<dbReference type="PANTHER" id="PTHR43397">
    <property type="entry name" value="ERGOTHIONEINE BIOSYNTHESIS PROTEIN 1"/>
    <property type="match status" value="1"/>
</dbReference>
<evidence type="ECO:0000259" key="3">
    <source>
        <dbReference type="Pfam" id="PF10017"/>
    </source>
</evidence>
<dbReference type="PIRSF" id="PIRSF018005">
    <property type="entry name" value="UCP018005"/>
    <property type="match status" value="1"/>
</dbReference>
<evidence type="ECO:0000313" key="5">
    <source>
        <dbReference type="Proteomes" id="UP000198755"/>
    </source>
</evidence>
<sequence>MSHIASQCAPTFHESDVASSVVAGLSSTRKTLPCSLFYDARGSELFEQITHLPEYYPTRTEAAILAAAARQIAARTAPGSVLVEFGSGSSRKTEILLDVLQSLAAYIPIDVSKSALSAARARLAHRYPLLRIIPTEGDFTKEVGLPRSFSGRPRLGFFPGSTIGNFAPAEASGVLRKMADALGPGARLLIGVDLLKDLDILIPAYNDLAGVTATFNLNLLVRINRELGADFDLAQFRHVALFNSSEGRIEMYLESLAAQQVRIGALSFNFAEGERIHTENSHKYTIPQFHDLAARGGWIAQDVWIDENNLFSLHELSVAE</sequence>
<dbReference type="GO" id="GO:0008168">
    <property type="term" value="F:methyltransferase activity"/>
    <property type="evidence" value="ECO:0007669"/>
    <property type="project" value="UniProtKB-KW"/>
</dbReference>
<organism evidence="4 5">
    <name type="scientific">Methylocapsa palsarum</name>
    <dbReference type="NCBI Taxonomy" id="1612308"/>
    <lineage>
        <taxon>Bacteria</taxon>
        <taxon>Pseudomonadati</taxon>
        <taxon>Pseudomonadota</taxon>
        <taxon>Alphaproteobacteria</taxon>
        <taxon>Hyphomicrobiales</taxon>
        <taxon>Beijerinckiaceae</taxon>
        <taxon>Methylocapsa</taxon>
    </lineage>
</organism>
<dbReference type="STRING" id="1612308.SAMN05444581_11488"/>
<keyword evidence="5" id="KW-1185">Reference proteome</keyword>
<dbReference type="InterPro" id="IPR051128">
    <property type="entry name" value="EgtD_Methyltrsf_superfamily"/>
</dbReference>
<keyword evidence="2 4" id="KW-0808">Transferase</keyword>
<dbReference type="OrthoDB" id="5289726at2"/>
<name>A0A1I4BG12_9HYPH</name>
<dbReference type="Pfam" id="PF10017">
    <property type="entry name" value="Methyltransf_33"/>
    <property type="match status" value="1"/>
</dbReference>
<evidence type="ECO:0000256" key="2">
    <source>
        <dbReference type="ARBA" id="ARBA00022679"/>
    </source>
</evidence>
<dbReference type="InterPro" id="IPR035094">
    <property type="entry name" value="EgtD"/>
</dbReference>
<accession>A0A1I4BG12</accession>
<dbReference type="AlphaFoldDB" id="A0A1I4BG12"/>
<dbReference type="PANTHER" id="PTHR43397:SF1">
    <property type="entry name" value="ERGOTHIONEINE BIOSYNTHESIS PROTEIN 1"/>
    <property type="match status" value="1"/>
</dbReference>
<dbReference type="RefSeq" id="WP_091684994.1">
    <property type="nucleotide sequence ID" value="NZ_FOSN01000014.1"/>
</dbReference>
<dbReference type="GO" id="GO:0032259">
    <property type="term" value="P:methylation"/>
    <property type="evidence" value="ECO:0007669"/>
    <property type="project" value="UniProtKB-KW"/>
</dbReference>
<keyword evidence="1 4" id="KW-0489">Methyltransferase</keyword>
<feature type="domain" description="Histidine-specific methyltransferase SAM-dependent" evidence="3">
    <location>
        <begin position="18"/>
        <end position="316"/>
    </location>
</feature>
<dbReference type="InterPro" id="IPR019257">
    <property type="entry name" value="MeTrfase_dom"/>
</dbReference>
<dbReference type="InterPro" id="IPR029063">
    <property type="entry name" value="SAM-dependent_MTases_sf"/>
</dbReference>